<sequence>MSFGNSAWQPWILDEDKSLEILKAAWDRGINTIDTANAYSNGESERILAKFIEKYNIPRNQIIILTKCYFLVGNEPSFLAFDISEHTKERQYVNQGGLSRAAILNQVEDSLYDVSIRHTSTFSKSTDLTQRHPLKKP</sequence>
<gene>
    <name evidence="2" type="ORF">VNI00_018224</name>
</gene>
<dbReference type="PANTHER" id="PTHR43364">
    <property type="entry name" value="NADH-SPECIFIC METHYLGLYOXAL REDUCTASE-RELATED"/>
    <property type="match status" value="1"/>
</dbReference>
<dbReference type="Proteomes" id="UP001383192">
    <property type="component" value="Unassembled WGS sequence"/>
</dbReference>
<dbReference type="PANTHER" id="PTHR43364:SF15">
    <property type="entry name" value="ARYL-ALCOHOL DEHYDROGENASE AAD16-RELATED"/>
    <property type="match status" value="1"/>
</dbReference>
<dbReference type="EMBL" id="JAYKXP010000218">
    <property type="protein sequence ID" value="KAK7018794.1"/>
    <property type="molecule type" value="Genomic_DNA"/>
</dbReference>
<accession>A0AAW0B0H9</accession>
<dbReference type="SUPFAM" id="SSF51430">
    <property type="entry name" value="NAD(P)-linked oxidoreductase"/>
    <property type="match status" value="1"/>
</dbReference>
<name>A0AAW0B0H9_9AGAR</name>
<dbReference type="InterPro" id="IPR036812">
    <property type="entry name" value="NAD(P)_OxRdtase_dom_sf"/>
</dbReference>
<evidence type="ECO:0000313" key="2">
    <source>
        <dbReference type="EMBL" id="KAK7018794.1"/>
    </source>
</evidence>
<organism evidence="2 3">
    <name type="scientific">Paramarasmius palmivorus</name>
    <dbReference type="NCBI Taxonomy" id="297713"/>
    <lineage>
        <taxon>Eukaryota</taxon>
        <taxon>Fungi</taxon>
        <taxon>Dikarya</taxon>
        <taxon>Basidiomycota</taxon>
        <taxon>Agaricomycotina</taxon>
        <taxon>Agaricomycetes</taxon>
        <taxon>Agaricomycetidae</taxon>
        <taxon>Agaricales</taxon>
        <taxon>Marasmiineae</taxon>
        <taxon>Marasmiaceae</taxon>
        <taxon>Paramarasmius</taxon>
    </lineage>
</organism>
<dbReference type="AlphaFoldDB" id="A0AAW0B0H9"/>
<evidence type="ECO:0000259" key="1">
    <source>
        <dbReference type="Pfam" id="PF00248"/>
    </source>
</evidence>
<dbReference type="Gene3D" id="3.20.20.100">
    <property type="entry name" value="NADP-dependent oxidoreductase domain"/>
    <property type="match status" value="1"/>
</dbReference>
<comment type="caution">
    <text evidence="2">The sequence shown here is derived from an EMBL/GenBank/DDBJ whole genome shotgun (WGS) entry which is preliminary data.</text>
</comment>
<dbReference type="Pfam" id="PF00248">
    <property type="entry name" value="Aldo_ket_red"/>
    <property type="match status" value="1"/>
</dbReference>
<reference evidence="2 3" key="1">
    <citation type="submission" date="2024-01" db="EMBL/GenBank/DDBJ databases">
        <title>A draft genome for a cacao thread blight-causing isolate of Paramarasmius palmivorus.</title>
        <authorList>
            <person name="Baruah I.K."/>
            <person name="Bukari Y."/>
            <person name="Amoako-Attah I."/>
            <person name="Meinhardt L.W."/>
            <person name="Bailey B.A."/>
            <person name="Cohen S.P."/>
        </authorList>
    </citation>
    <scope>NUCLEOTIDE SEQUENCE [LARGE SCALE GENOMIC DNA]</scope>
    <source>
        <strain evidence="2 3">GH-12</strain>
    </source>
</reference>
<feature type="domain" description="NADP-dependent oxidoreductase" evidence="1">
    <location>
        <begin position="8"/>
        <end position="112"/>
    </location>
</feature>
<protein>
    <recommendedName>
        <fullName evidence="1">NADP-dependent oxidoreductase domain-containing protein</fullName>
    </recommendedName>
</protein>
<evidence type="ECO:0000313" key="3">
    <source>
        <dbReference type="Proteomes" id="UP001383192"/>
    </source>
</evidence>
<keyword evidence="3" id="KW-1185">Reference proteome</keyword>
<proteinExistence type="predicted"/>
<dbReference type="InterPro" id="IPR050523">
    <property type="entry name" value="AKR_Detox_Biosynth"/>
</dbReference>
<dbReference type="InterPro" id="IPR023210">
    <property type="entry name" value="NADP_OxRdtase_dom"/>
</dbReference>